<feature type="transmembrane region" description="Helical" evidence="1">
    <location>
        <begin position="76"/>
        <end position="97"/>
    </location>
</feature>
<protein>
    <submittedName>
        <fullName evidence="3">Uncharacterized protein</fullName>
    </submittedName>
</protein>
<reference evidence="2" key="1">
    <citation type="submission" date="2022-06" db="EMBL/GenBank/DDBJ databases">
        <authorList>
            <person name="Berger JAMES D."/>
            <person name="Berger JAMES D."/>
        </authorList>
    </citation>
    <scope>NUCLEOTIDE SEQUENCE [LARGE SCALE GENOMIC DNA]</scope>
</reference>
<keyword evidence="1" id="KW-0812">Transmembrane</keyword>
<reference evidence="3" key="2">
    <citation type="submission" date="2023-11" db="UniProtKB">
        <authorList>
            <consortium name="WormBaseParasite"/>
        </authorList>
    </citation>
    <scope>IDENTIFICATION</scope>
</reference>
<proteinExistence type="predicted"/>
<name>A0AA85KKQ7_TRIRE</name>
<dbReference type="WBParaSite" id="TREG1_95250.1">
    <property type="protein sequence ID" value="TREG1_95250.1"/>
    <property type="gene ID" value="TREG1_95250"/>
</dbReference>
<accession>A0AA85KKQ7</accession>
<organism evidence="2 3">
    <name type="scientific">Trichobilharzia regenti</name>
    <name type="common">Nasal bird schistosome</name>
    <dbReference type="NCBI Taxonomy" id="157069"/>
    <lineage>
        <taxon>Eukaryota</taxon>
        <taxon>Metazoa</taxon>
        <taxon>Spiralia</taxon>
        <taxon>Lophotrochozoa</taxon>
        <taxon>Platyhelminthes</taxon>
        <taxon>Trematoda</taxon>
        <taxon>Digenea</taxon>
        <taxon>Strigeidida</taxon>
        <taxon>Schistosomatoidea</taxon>
        <taxon>Schistosomatidae</taxon>
        <taxon>Trichobilharzia</taxon>
    </lineage>
</organism>
<sequence>MRNLFLNNLDKYLQLCQDIKYTYGTTASSHSLLLDNPMLTVIAKHELLTGDNATSYPNQSISNQTSVNNTSERSSLPYIIGVIIAFLVILIGIILIVNREVCNQHRGYHQHRSPLASMISVGGVGGAAAATKIERLYNIRYFIGEVVLKGKRWLYLNFNDFEYISNDKYLYNSSRFPITLTSFTELTTDNTTTC</sequence>
<dbReference type="AlphaFoldDB" id="A0AA85KKQ7"/>
<keyword evidence="2" id="KW-1185">Reference proteome</keyword>
<evidence type="ECO:0000256" key="1">
    <source>
        <dbReference type="SAM" id="Phobius"/>
    </source>
</evidence>
<keyword evidence="1" id="KW-1133">Transmembrane helix</keyword>
<evidence type="ECO:0000313" key="2">
    <source>
        <dbReference type="Proteomes" id="UP000050795"/>
    </source>
</evidence>
<evidence type="ECO:0000313" key="3">
    <source>
        <dbReference type="WBParaSite" id="TREG1_95250.1"/>
    </source>
</evidence>
<dbReference type="Proteomes" id="UP000050795">
    <property type="component" value="Unassembled WGS sequence"/>
</dbReference>
<keyword evidence="1" id="KW-0472">Membrane</keyword>